<dbReference type="InterPro" id="IPR009071">
    <property type="entry name" value="HMG_box_dom"/>
</dbReference>
<dbReference type="Pfam" id="PF00505">
    <property type="entry name" value="HMG_box"/>
    <property type="match status" value="1"/>
</dbReference>
<reference evidence="14" key="1">
    <citation type="submission" date="2020-08" db="EMBL/GenBank/DDBJ databases">
        <title>Genome sequencing and assembly of the red palm weevil Rhynchophorus ferrugineus.</title>
        <authorList>
            <person name="Dias G.B."/>
            <person name="Bergman C.M."/>
            <person name="Manee M."/>
        </authorList>
    </citation>
    <scope>NUCLEOTIDE SEQUENCE</scope>
    <source>
        <strain evidence="14">AA-2017</strain>
        <tissue evidence="14">Whole larva</tissue>
    </source>
</reference>
<dbReference type="OrthoDB" id="6247875at2759"/>
<feature type="domain" description="HMG box" evidence="13">
    <location>
        <begin position="11"/>
        <end position="79"/>
    </location>
</feature>
<evidence type="ECO:0000256" key="8">
    <source>
        <dbReference type="ARBA" id="ARBA00023159"/>
    </source>
</evidence>
<dbReference type="GO" id="GO:0007548">
    <property type="term" value="P:sex differentiation"/>
    <property type="evidence" value="ECO:0007669"/>
    <property type="project" value="UniProtKB-KW"/>
</dbReference>
<protein>
    <recommendedName>
        <fullName evidence="3">Sex-determining region Y protein</fullName>
    </recommendedName>
    <alternativeName>
        <fullName evidence="10">Testis-determining factor</fullName>
    </alternativeName>
</protein>
<evidence type="ECO:0000313" key="15">
    <source>
        <dbReference type="Proteomes" id="UP000625711"/>
    </source>
</evidence>
<gene>
    <name evidence="14" type="ORF">GWI33_013653</name>
</gene>
<comment type="similarity">
    <text evidence="2">Belongs to the SRY family.</text>
</comment>
<evidence type="ECO:0000256" key="9">
    <source>
        <dbReference type="ARBA" id="ARBA00023163"/>
    </source>
</evidence>
<dbReference type="GO" id="GO:0016607">
    <property type="term" value="C:nuclear speck"/>
    <property type="evidence" value="ECO:0007669"/>
    <property type="project" value="UniProtKB-SubCell"/>
</dbReference>
<dbReference type="InterPro" id="IPR050140">
    <property type="entry name" value="SRY-related_HMG-box_TF-like"/>
</dbReference>
<dbReference type="SMART" id="SM00398">
    <property type="entry name" value="HMG"/>
    <property type="match status" value="1"/>
</dbReference>
<dbReference type="PANTHER" id="PTHR10270">
    <property type="entry name" value="SOX TRANSCRIPTION FACTOR"/>
    <property type="match status" value="1"/>
</dbReference>
<sequence>MEFLDPGCSKIPRPPNAFMLYANEHRKFMAHLYPTDSNKEISRKLGQTWKDLNVQEKNKYFQRAKDIDMEHKKKYPGPHAKRPGFSNVLLSKSSPMWNGASSWDPKVNMIPTNSFVEHTKTNGEVISSRLMCHNIDTDSTLDNNSEEEKLLFEKEKSQLLAAENYAKLEHLDVNGSKSYIPISATKFVKNPELFTNNVEYHKEYIVKYFNHIPDYEIFQITMDDGTNFPYVTIPNLIVRSNYNPIRY</sequence>
<evidence type="ECO:0000256" key="11">
    <source>
        <dbReference type="ARBA" id="ARBA00045821"/>
    </source>
</evidence>
<dbReference type="GO" id="GO:0000978">
    <property type="term" value="F:RNA polymerase II cis-regulatory region sequence-specific DNA binding"/>
    <property type="evidence" value="ECO:0007669"/>
    <property type="project" value="TreeGrafter"/>
</dbReference>
<comment type="subcellular location">
    <subcellularLocation>
        <location evidence="1">Nucleus speckle</location>
    </subcellularLocation>
</comment>
<name>A0A834M9R7_RHYFE</name>
<proteinExistence type="inferred from homology"/>
<dbReference type="GO" id="GO:0001228">
    <property type="term" value="F:DNA-binding transcription activator activity, RNA polymerase II-specific"/>
    <property type="evidence" value="ECO:0007669"/>
    <property type="project" value="TreeGrafter"/>
</dbReference>
<evidence type="ECO:0000256" key="1">
    <source>
        <dbReference type="ARBA" id="ARBA00004324"/>
    </source>
</evidence>
<evidence type="ECO:0000259" key="13">
    <source>
        <dbReference type="PROSITE" id="PS50118"/>
    </source>
</evidence>
<keyword evidence="7 12" id="KW-0238">DNA-binding</keyword>
<feature type="DNA-binding region" description="HMG box" evidence="12">
    <location>
        <begin position="11"/>
        <end position="79"/>
    </location>
</feature>
<evidence type="ECO:0000256" key="5">
    <source>
        <dbReference type="ARBA" id="ARBA00022860"/>
    </source>
</evidence>
<keyword evidence="8" id="KW-0010">Activator</keyword>
<dbReference type="Gene3D" id="1.10.30.10">
    <property type="entry name" value="High mobility group box domain"/>
    <property type="match status" value="1"/>
</dbReference>
<accession>A0A834M9R7</accession>
<dbReference type="Proteomes" id="UP000625711">
    <property type="component" value="Unassembled WGS sequence"/>
</dbReference>
<evidence type="ECO:0000256" key="7">
    <source>
        <dbReference type="ARBA" id="ARBA00023125"/>
    </source>
</evidence>
<keyword evidence="4" id="KW-0221">Differentiation</keyword>
<dbReference type="PANTHER" id="PTHR10270:SF161">
    <property type="entry name" value="SEX-DETERMINING REGION Y PROTEIN"/>
    <property type="match status" value="1"/>
</dbReference>
<evidence type="ECO:0000256" key="6">
    <source>
        <dbReference type="ARBA" id="ARBA00022928"/>
    </source>
</evidence>
<keyword evidence="15" id="KW-1185">Reference proteome</keyword>
<evidence type="ECO:0000256" key="3">
    <source>
        <dbReference type="ARBA" id="ARBA00019052"/>
    </source>
</evidence>
<dbReference type="GO" id="GO:0030154">
    <property type="term" value="P:cell differentiation"/>
    <property type="evidence" value="ECO:0007669"/>
    <property type="project" value="UniProtKB-KW"/>
</dbReference>
<dbReference type="EMBL" id="JAACXV010013350">
    <property type="protein sequence ID" value="KAF7273646.1"/>
    <property type="molecule type" value="Genomic_DNA"/>
</dbReference>
<keyword evidence="9" id="KW-0804">Transcription</keyword>
<evidence type="ECO:0000256" key="12">
    <source>
        <dbReference type="PROSITE-ProRule" id="PRU00267"/>
    </source>
</evidence>
<organism evidence="14 15">
    <name type="scientific">Rhynchophorus ferrugineus</name>
    <name type="common">Red palm weevil</name>
    <name type="synonym">Curculio ferrugineus</name>
    <dbReference type="NCBI Taxonomy" id="354439"/>
    <lineage>
        <taxon>Eukaryota</taxon>
        <taxon>Metazoa</taxon>
        <taxon>Ecdysozoa</taxon>
        <taxon>Arthropoda</taxon>
        <taxon>Hexapoda</taxon>
        <taxon>Insecta</taxon>
        <taxon>Pterygota</taxon>
        <taxon>Neoptera</taxon>
        <taxon>Endopterygota</taxon>
        <taxon>Coleoptera</taxon>
        <taxon>Polyphaga</taxon>
        <taxon>Cucujiformia</taxon>
        <taxon>Curculionidae</taxon>
        <taxon>Dryophthorinae</taxon>
        <taxon>Rhynchophorus</taxon>
    </lineage>
</organism>
<comment type="function">
    <text evidence="11">Transcriptional regulator that controls a genetic switch in male development. It is necessary and sufficient for initiating male sex determination by directing the development of supporting cell precursors (pre-Sertoli cells) as Sertoli rather than granulosa cells. Involved in different aspects of gene regulation including promoter activation or repression. Binds to the DNA consensus sequence 5'-[AT]AACAA[AT]-3'. SRY HMG box recognizes DNA by partial intercalation in the minor groove and promotes DNA bending. Also involved in pre-mRNA splicing. In male adult brain involved in the maintenance of motor functions of dopaminergic neurons.</text>
</comment>
<keyword evidence="12" id="KW-0539">Nucleus</keyword>
<keyword evidence="6" id="KW-0726">Sexual differentiation</keyword>
<dbReference type="SUPFAM" id="SSF47095">
    <property type="entry name" value="HMG-box"/>
    <property type="match status" value="1"/>
</dbReference>
<keyword evidence="5" id="KW-0112">Calmodulin-binding</keyword>
<dbReference type="GO" id="GO:0005516">
    <property type="term" value="F:calmodulin binding"/>
    <property type="evidence" value="ECO:0007669"/>
    <property type="project" value="UniProtKB-KW"/>
</dbReference>
<dbReference type="AlphaFoldDB" id="A0A834M9R7"/>
<evidence type="ECO:0000313" key="14">
    <source>
        <dbReference type="EMBL" id="KAF7273646.1"/>
    </source>
</evidence>
<comment type="caution">
    <text evidence="14">The sequence shown here is derived from an EMBL/GenBank/DDBJ whole genome shotgun (WGS) entry which is preliminary data.</text>
</comment>
<evidence type="ECO:0000256" key="2">
    <source>
        <dbReference type="ARBA" id="ARBA00005998"/>
    </source>
</evidence>
<dbReference type="InterPro" id="IPR036910">
    <property type="entry name" value="HMG_box_dom_sf"/>
</dbReference>
<dbReference type="PROSITE" id="PS50118">
    <property type="entry name" value="HMG_BOX_2"/>
    <property type="match status" value="1"/>
</dbReference>
<evidence type="ECO:0000256" key="10">
    <source>
        <dbReference type="ARBA" id="ARBA00032498"/>
    </source>
</evidence>
<evidence type="ECO:0000256" key="4">
    <source>
        <dbReference type="ARBA" id="ARBA00022782"/>
    </source>
</evidence>